<name>G0P1B3_CAEBE</name>
<accession>G0P1B3</accession>
<feature type="transmembrane region" description="Helical" evidence="1">
    <location>
        <begin position="81"/>
        <end position="104"/>
    </location>
</feature>
<evidence type="ECO:0000256" key="1">
    <source>
        <dbReference type="SAM" id="Phobius"/>
    </source>
</evidence>
<dbReference type="EMBL" id="GL380011">
    <property type="protein sequence ID" value="EGT42284.1"/>
    <property type="molecule type" value="Genomic_DNA"/>
</dbReference>
<feature type="transmembrane region" description="Helical" evidence="1">
    <location>
        <begin position="160"/>
        <end position="180"/>
    </location>
</feature>
<keyword evidence="1" id="KW-0472">Membrane</keyword>
<keyword evidence="1" id="KW-1133">Transmembrane helix</keyword>
<keyword evidence="3" id="KW-1185">Reference proteome</keyword>
<dbReference type="InterPro" id="IPR009545">
    <property type="entry name" value="Claudin-like"/>
</dbReference>
<dbReference type="Pfam" id="PF06653">
    <property type="entry name" value="Claudin_3"/>
    <property type="match status" value="1"/>
</dbReference>
<evidence type="ECO:0000313" key="2">
    <source>
        <dbReference type="EMBL" id="EGT42284.1"/>
    </source>
</evidence>
<keyword evidence="1" id="KW-0812">Transmembrane</keyword>
<dbReference type="AlphaFoldDB" id="G0P1B3"/>
<dbReference type="PANTHER" id="PTHR34151">
    <property type="entry name" value="PROTEIN CBG24195"/>
    <property type="match status" value="1"/>
</dbReference>
<sequence>MFVLFFPLVTFRRVRIGPINPNRDSRPIWFLTLGVILIILAGLALFLPFWMISTFNDDTFGIVPYSATRFHNQAWASVASIFMYIGFFMSLFSIVIAYRLAYICSADVQVSNHRRWYLITSAVFFISFICLLVPYILFATQSPYFSSIQGEFEAGSCPKMSLAAACFFLFESLLCLLIRLKFCKDPEYYPETMPDTRNI</sequence>
<dbReference type="InParanoid" id="G0P1B3"/>
<gene>
    <name evidence="2" type="ORF">CAEBREN_16316</name>
</gene>
<protein>
    <submittedName>
        <fullName evidence="2">Uncharacterized protein</fullName>
    </submittedName>
</protein>
<evidence type="ECO:0000313" key="3">
    <source>
        <dbReference type="Proteomes" id="UP000008068"/>
    </source>
</evidence>
<feature type="transmembrane region" description="Helical" evidence="1">
    <location>
        <begin position="116"/>
        <end position="140"/>
    </location>
</feature>
<feature type="transmembrane region" description="Helical" evidence="1">
    <location>
        <begin position="28"/>
        <end position="51"/>
    </location>
</feature>
<reference evidence="3" key="1">
    <citation type="submission" date="2011-07" db="EMBL/GenBank/DDBJ databases">
        <authorList>
            <consortium name="Caenorhabditis brenneri Sequencing and Analysis Consortium"/>
            <person name="Wilson R.K."/>
        </authorList>
    </citation>
    <scope>NUCLEOTIDE SEQUENCE [LARGE SCALE GENOMIC DNA]</scope>
    <source>
        <strain evidence="3">PB2801</strain>
    </source>
</reference>
<dbReference type="HOGENOM" id="CLU_1373297_0_0_1"/>
<organism evidence="3">
    <name type="scientific">Caenorhabditis brenneri</name>
    <name type="common">Nematode worm</name>
    <dbReference type="NCBI Taxonomy" id="135651"/>
    <lineage>
        <taxon>Eukaryota</taxon>
        <taxon>Metazoa</taxon>
        <taxon>Ecdysozoa</taxon>
        <taxon>Nematoda</taxon>
        <taxon>Chromadorea</taxon>
        <taxon>Rhabditida</taxon>
        <taxon>Rhabditina</taxon>
        <taxon>Rhabditomorpha</taxon>
        <taxon>Rhabditoidea</taxon>
        <taxon>Rhabditidae</taxon>
        <taxon>Peloderinae</taxon>
        <taxon>Caenorhabditis</taxon>
    </lineage>
</organism>
<proteinExistence type="predicted"/>
<dbReference type="Proteomes" id="UP000008068">
    <property type="component" value="Unassembled WGS sequence"/>
</dbReference>